<evidence type="ECO:0000259" key="2">
    <source>
        <dbReference type="Pfam" id="PF01909"/>
    </source>
</evidence>
<dbReference type="eggNOG" id="COG1708">
    <property type="taxonomic scope" value="Bacteria"/>
</dbReference>
<name>D6TDG7_KTERA</name>
<dbReference type="STRING" id="485913.Krac_9744"/>
<evidence type="ECO:0000313" key="5">
    <source>
        <dbReference type="Proteomes" id="UP000004508"/>
    </source>
</evidence>
<feature type="domain" description="Adenylyltransferase AadA C-terminal" evidence="3">
    <location>
        <begin position="146"/>
        <end position="249"/>
    </location>
</feature>
<dbReference type="InterPro" id="IPR025184">
    <property type="entry name" value="AadA_C"/>
</dbReference>
<proteinExistence type="predicted"/>
<evidence type="ECO:0000259" key="3">
    <source>
        <dbReference type="Pfam" id="PF13427"/>
    </source>
</evidence>
<accession>D6TDG7</accession>
<evidence type="ECO:0000256" key="1">
    <source>
        <dbReference type="ARBA" id="ARBA00022679"/>
    </source>
</evidence>
<organism evidence="4 5">
    <name type="scientific">Ktedonobacter racemifer DSM 44963</name>
    <dbReference type="NCBI Taxonomy" id="485913"/>
    <lineage>
        <taxon>Bacteria</taxon>
        <taxon>Bacillati</taxon>
        <taxon>Chloroflexota</taxon>
        <taxon>Ktedonobacteria</taxon>
        <taxon>Ktedonobacterales</taxon>
        <taxon>Ktedonobacteraceae</taxon>
        <taxon>Ktedonobacter</taxon>
    </lineage>
</organism>
<dbReference type="Proteomes" id="UP000004508">
    <property type="component" value="Unassembled WGS sequence"/>
</dbReference>
<gene>
    <name evidence="4" type="ORF">Krac_9744</name>
</gene>
<dbReference type="SUPFAM" id="SSF81301">
    <property type="entry name" value="Nucleotidyltransferase"/>
    <property type="match status" value="1"/>
</dbReference>
<dbReference type="InParanoid" id="D6TDG7"/>
<sequence>MSKTHYSEVDQLISELHTSIKIALGERLRGFYLFGSLVGGDFDSKTSDIDLLAIVESDVTDDELHDLKAMHEDFVHKHPAWHDRIEVAYVDVEAMRAFKTSTVRIARVSPGESLHYRDMDIQWLMDWYMVQEQGLTIEGPSPKTFIPTITEDEFVTSIKGEFSSWLGRAKEARWVGYQSYVILSLCRGLYAIRFGKQVSKFKGASWAAQEYPQWAELIQQATQWHGSSDKADSLAAQAETITFAQFMISQA</sequence>
<dbReference type="Pfam" id="PF01909">
    <property type="entry name" value="NTP_transf_2"/>
    <property type="match status" value="1"/>
</dbReference>
<dbReference type="Gene3D" id="3.30.460.10">
    <property type="entry name" value="Beta Polymerase, domain 2"/>
    <property type="match status" value="1"/>
</dbReference>
<comment type="caution">
    <text evidence="4">The sequence shown here is derived from an EMBL/GenBank/DDBJ whole genome shotgun (WGS) entry which is preliminary data.</text>
</comment>
<dbReference type="CDD" id="cd05403">
    <property type="entry name" value="NT_KNTase_like"/>
    <property type="match status" value="1"/>
</dbReference>
<dbReference type="OrthoDB" id="5643411at2"/>
<dbReference type="EMBL" id="ADVG01000001">
    <property type="protein sequence ID" value="EFH88312.1"/>
    <property type="molecule type" value="Genomic_DNA"/>
</dbReference>
<dbReference type="Pfam" id="PF13427">
    <property type="entry name" value="AadA_C"/>
    <property type="match status" value="1"/>
</dbReference>
<reference evidence="4 5" key="1">
    <citation type="journal article" date="2011" name="Stand. Genomic Sci.">
        <title>Non-contiguous finished genome sequence and contextual data of the filamentous soil bacterium Ktedonobacter racemifer type strain (SOSP1-21).</title>
        <authorList>
            <person name="Chang Y.J."/>
            <person name="Land M."/>
            <person name="Hauser L."/>
            <person name="Chertkov O."/>
            <person name="Del Rio T.G."/>
            <person name="Nolan M."/>
            <person name="Copeland A."/>
            <person name="Tice H."/>
            <person name="Cheng J.F."/>
            <person name="Lucas S."/>
            <person name="Han C."/>
            <person name="Goodwin L."/>
            <person name="Pitluck S."/>
            <person name="Ivanova N."/>
            <person name="Ovchinikova G."/>
            <person name="Pati A."/>
            <person name="Chen A."/>
            <person name="Palaniappan K."/>
            <person name="Mavromatis K."/>
            <person name="Liolios K."/>
            <person name="Brettin T."/>
            <person name="Fiebig A."/>
            <person name="Rohde M."/>
            <person name="Abt B."/>
            <person name="Goker M."/>
            <person name="Detter J.C."/>
            <person name="Woyke T."/>
            <person name="Bristow J."/>
            <person name="Eisen J.A."/>
            <person name="Markowitz V."/>
            <person name="Hugenholtz P."/>
            <person name="Kyrpides N.C."/>
            <person name="Klenk H.P."/>
            <person name="Lapidus A."/>
        </authorList>
    </citation>
    <scope>NUCLEOTIDE SEQUENCE [LARGE SCALE GENOMIC DNA]</scope>
    <source>
        <strain evidence="5">DSM 44963</strain>
    </source>
</reference>
<dbReference type="AlphaFoldDB" id="D6TDG7"/>
<dbReference type="InterPro" id="IPR043519">
    <property type="entry name" value="NT_sf"/>
</dbReference>
<dbReference type="GO" id="GO:0016779">
    <property type="term" value="F:nucleotidyltransferase activity"/>
    <property type="evidence" value="ECO:0007669"/>
    <property type="project" value="InterPro"/>
</dbReference>
<protein>
    <submittedName>
        <fullName evidence="4">DNA polymerase beta domain protein region</fullName>
    </submittedName>
</protein>
<evidence type="ECO:0000313" key="4">
    <source>
        <dbReference type="EMBL" id="EFH88312.1"/>
    </source>
</evidence>
<dbReference type="RefSeq" id="WP_007904201.1">
    <property type="nucleotide sequence ID" value="NZ_ADVG01000001.1"/>
</dbReference>
<keyword evidence="1" id="KW-0808">Transferase</keyword>
<feature type="domain" description="Polymerase nucleotidyl transferase" evidence="2">
    <location>
        <begin position="30"/>
        <end position="92"/>
    </location>
</feature>
<keyword evidence="5" id="KW-1185">Reference proteome</keyword>
<dbReference type="InterPro" id="IPR002934">
    <property type="entry name" value="Polymerase_NTP_transf_dom"/>
</dbReference>